<dbReference type="Proteomes" id="UP000461670">
    <property type="component" value="Unassembled WGS sequence"/>
</dbReference>
<evidence type="ECO:0000256" key="4">
    <source>
        <dbReference type="ARBA" id="ARBA00022898"/>
    </source>
</evidence>
<dbReference type="InterPro" id="IPR050859">
    <property type="entry name" value="Class-I_PLP-dep_aminotransf"/>
</dbReference>
<proteinExistence type="predicted"/>
<gene>
    <name evidence="6" type="ORF">GAK30_00861</name>
</gene>
<comment type="cofactor">
    <cofactor evidence="1">
        <name>pyridoxal 5'-phosphate</name>
        <dbReference type="ChEBI" id="CHEBI:597326"/>
    </cofactor>
</comment>
<keyword evidence="4" id="KW-0663">Pyridoxal phosphate</keyword>
<dbReference type="InterPro" id="IPR015421">
    <property type="entry name" value="PyrdxlP-dep_Trfase_major"/>
</dbReference>
<dbReference type="Pfam" id="PF00155">
    <property type="entry name" value="Aminotran_1_2"/>
    <property type="match status" value="1"/>
</dbReference>
<evidence type="ECO:0000313" key="6">
    <source>
        <dbReference type="EMBL" id="KAF1022922.1"/>
    </source>
</evidence>
<feature type="domain" description="Aminotransferase class I/classII large" evidence="5">
    <location>
        <begin position="1"/>
        <end position="128"/>
    </location>
</feature>
<dbReference type="Gene3D" id="3.40.640.10">
    <property type="entry name" value="Type I PLP-dependent aspartate aminotransferase-like (Major domain)"/>
    <property type="match status" value="1"/>
</dbReference>
<organism evidence="6 7">
    <name type="scientific">Paracidovorax wautersii</name>
    <dbReference type="NCBI Taxonomy" id="1177982"/>
    <lineage>
        <taxon>Bacteria</taxon>
        <taxon>Pseudomonadati</taxon>
        <taxon>Pseudomonadota</taxon>
        <taxon>Betaproteobacteria</taxon>
        <taxon>Burkholderiales</taxon>
        <taxon>Comamonadaceae</taxon>
        <taxon>Paracidovorax</taxon>
    </lineage>
</organism>
<protein>
    <recommendedName>
        <fullName evidence="5">Aminotransferase class I/classII large domain-containing protein</fullName>
    </recommendedName>
</protein>
<keyword evidence="3" id="KW-0808">Transferase</keyword>
<accession>A0A7V8JRM4</accession>
<evidence type="ECO:0000256" key="1">
    <source>
        <dbReference type="ARBA" id="ARBA00001933"/>
    </source>
</evidence>
<dbReference type="InterPro" id="IPR015422">
    <property type="entry name" value="PyrdxlP-dep_Trfase_small"/>
</dbReference>
<comment type="caution">
    <text evidence="6">The sequence shown here is derived from an EMBL/GenBank/DDBJ whole genome shotgun (WGS) entry which is preliminary data.</text>
</comment>
<reference evidence="7" key="1">
    <citation type="journal article" date="2020" name="MBio">
        <title>Horizontal gene transfer to a defensive symbiont with a reduced genome amongst a multipartite beetle microbiome.</title>
        <authorList>
            <person name="Waterworth S.C."/>
            <person name="Florez L.V."/>
            <person name="Rees E.R."/>
            <person name="Hertweck C."/>
            <person name="Kaltenpoth M."/>
            <person name="Kwan J.C."/>
        </authorList>
    </citation>
    <scope>NUCLEOTIDE SEQUENCE [LARGE SCALE GENOMIC DNA]</scope>
</reference>
<sequence>MGFVAASEELTDKLVYQKMVGSLTSSELTEKLAHSVLVDGSCRAHIQRLAQRLAQAQQQTCDGLEAAGMKVFTRPAGGPFLWAGFPRDDIDVQRVAQDAVAAGILLAPGQLFDPDQQALPWLRLNVCYANEPAVFEFLARQVQGKGLPKG</sequence>
<dbReference type="PANTHER" id="PTHR42790:SF19">
    <property type="entry name" value="KYNURENINE_ALPHA-AMINOADIPATE AMINOTRANSFERASE, MITOCHONDRIAL"/>
    <property type="match status" value="1"/>
</dbReference>
<evidence type="ECO:0000259" key="5">
    <source>
        <dbReference type="Pfam" id="PF00155"/>
    </source>
</evidence>
<name>A0A7V8JRM4_9BURK</name>
<dbReference type="GO" id="GO:0008483">
    <property type="term" value="F:transaminase activity"/>
    <property type="evidence" value="ECO:0007669"/>
    <property type="project" value="UniProtKB-KW"/>
</dbReference>
<evidence type="ECO:0000313" key="7">
    <source>
        <dbReference type="Proteomes" id="UP000461670"/>
    </source>
</evidence>
<dbReference type="InterPro" id="IPR015424">
    <property type="entry name" value="PyrdxlP-dep_Trfase"/>
</dbReference>
<dbReference type="GO" id="GO:1901605">
    <property type="term" value="P:alpha-amino acid metabolic process"/>
    <property type="evidence" value="ECO:0007669"/>
    <property type="project" value="TreeGrafter"/>
</dbReference>
<dbReference type="SUPFAM" id="SSF53383">
    <property type="entry name" value="PLP-dependent transferases"/>
    <property type="match status" value="1"/>
</dbReference>
<keyword evidence="2" id="KW-0032">Aminotransferase</keyword>
<dbReference type="PANTHER" id="PTHR42790">
    <property type="entry name" value="AMINOTRANSFERASE"/>
    <property type="match status" value="1"/>
</dbReference>
<dbReference type="Gene3D" id="3.90.1150.10">
    <property type="entry name" value="Aspartate Aminotransferase, domain 1"/>
    <property type="match status" value="1"/>
</dbReference>
<dbReference type="AlphaFoldDB" id="A0A7V8JRM4"/>
<dbReference type="InterPro" id="IPR004839">
    <property type="entry name" value="Aminotransferase_I/II_large"/>
</dbReference>
<evidence type="ECO:0000256" key="2">
    <source>
        <dbReference type="ARBA" id="ARBA00022576"/>
    </source>
</evidence>
<evidence type="ECO:0000256" key="3">
    <source>
        <dbReference type="ARBA" id="ARBA00022679"/>
    </source>
</evidence>
<dbReference type="GO" id="GO:0030170">
    <property type="term" value="F:pyridoxal phosphate binding"/>
    <property type="evidence" value="ECO:0007669"/>
    <property type="project" value="InterPro"/>
</dbReference>
<dbReference type="EMBL" id="WNDQ01000008">
    <property type="protein sequence ID" value="KAF1022922.1"/>
    <property type="molecule type" value="Genomic_DNA"/>
</dbReference>